<evidence type="ECO:0000313" key="2">
    <source>
        <dbReference type="EMBL" id="RXK47603.1"/>
    </source>
</evidence>
<keyword evidence="3" id="KW-1185">Reference proteome</keyword>
<dbReference type="EMBL" id="SDHY01000006">
    <property type="protein sequence ID" value="RXK47603.1"/>
    <property type="molecule type" value="Genomic_DNA"/>
</dbReference>
<gene>
    <name evidence="2" type="ORF">ESB04_10210</name>
</gene>
<protein>
    <submittedName>
        <fullName evidence="2">Uncharacterized protein</fullName>
    </submittedName>
</protein>
<keyword evidence="1" id="KW-0732">Signal</keyword>
<name>A0A4Q1BY46_9BACT</name>
<proteinExistence type="predicted"/>
<organism evidence="2 3">
    <name type="scientific">Aquirufa rosea</name>
    <dbReference type="NCBI Taxonomy" id="2509241"/>
    <lineage>
        <taxon>Bacteria</taxon>
        <taxon>Pseudomonadati</taxon>
        <taxon>Bacteroidota</taxon>
        <taxon>Cytophagia</taxon>
        <taxon>Cytophagales</taxon>
        <taxon>Flectobacillaceae</taxon>
        <taxon>Aquirufa</taxon>
    </lineage>
</organism>
<accession>A0A4Q1BY46</accession>
<evidence type="ECO:0000256" key="1">
    <source>
        <dbReference type="SAM" id="SignalP"/>
    </source>
</evidence>
<dbReference type="RefSeq" id="WP_129027643.1">
    <property type="nucleotide sequence ID" value="NZ_SDHY01000006.1"/>
</dbReference>
<dbReference type="OrthoDB" id="9974402at2"/>
<comment type="caution">
    <text evidence="2">The sequence shown here is derived from an EMBL/GenBank/DDBJ whole genome shotgun (WGS) entry which is preliminary data.</text>
</comment>
<reference evidence="2 3" key="1">
    <citation type="submission" date="2019-01" db="EMBL/GenBank/DDBJ databases">
        <title>Cytophagaceae bacterium strain CAR-16.</title>
        <authorList>
            <person name="Chen W.-M."/>
        </authorList>
    </citation>
    <scope>NUCLEOTIDE SEQUENCE [LARGE SCALE GENOMIC DNA]</scope>
    <source>
        <strain evidence="2 3">CAR-16</strain>
    </source>
</reference>
<feature type="chain" id="PRO_5020435784" evidence="1">
    <location>
        <begin position="20"/>
        <end position="172"/>
    </location>
</feature>
<dbReference type="Proteomes" id="UP000289455">
    <property type="component" value="Unassembled WGS sequence"/>
</dbReference>
<dbReference type="AlphaFoldDB" id="A0A4Q1BY46"/>
<evidence type="ECO:0000313" key="3">
    <source>
        <dbReference type="Proteomes" id="UP000289455"/>
    </source>
</evidence>
<feature type="signal peptide" evidence="1">
    <location>
        <begin position="1"/>
        <end position="19"/>
    </location>
</feature>
<sequence>MKFLLSFLCIFSTSPLIQAQNQTGLPLATDDYSTYIVPNLATGIKLLEADEELFKGWMKQYQYQRYQRGYELEYLAPTTRTNQMRLIRKENHQVVFALSPVKLELVKQLEQELINLKPQINRDQLGITWYQNPNFQDNKNNNYKVGIKVESDTEDRVGRTWSIWSVQIIFQK</sequence>